<dbReference type="Pfam" id="PF01177">
    <property type="entry name" value="Asp_Glu_race"/>
    <property type="match status" value="1"/>
</dbReference>
<proteinExistence type="inferred from homology"/>
<dbReference type="PANTHER" id="PTHR28047:SF5">
    <property type="entry name" value="PROTEIN DCG1"/>
    <property type="match status" value="1"/>
</dbReference>
<evidence type="ECO:0000313" key="2">
    <source>
        <dbReference type="EMBL" id="SUU87357.1"/>
    </source>
</evidence>
<dbReference type="InterPro" id="IPR052186">
    <property type="entry name" value="Hydantoin_racemase-like"/>
</dbReference>
<reference evidence="2 3" key="1">
    <citation type="submission" date="2018-06" db="EMBL/GenBank/DDBJ databases">
        <authorList>
            <consortium name="Pathogen Informatics"/>
            <person name="Doyle S."/>
        </authorList>
    </citation>
    <scope>NUCLEOTIDE SEQUENCE [LARGE SCALE GENOMIC DNA]</scope>
    <source>
        <strain evidence="2 3">NCTC10684</strain>
    </source>
</reference>
<dbReference type="PANTHER" id="PTHR28047">
    <property type="entry name" value="PROTEIN DCG1"/>
    <property type="match status" value="1"/>
</dbReference>
<dbReference type="InterPro" id="IPR053714">
    <property type="entry name" value="Iso_Racemase_Enz_sf"/>
</dbReference>
<sequence length="254" mass="26019">MRRLPRLLVINPNTSTGVSQVIDALVRDEVADAAEVQTITASFGFSYISTRVAVSIAAHAVLDAAAKAIGEGARPDAIVLACFGDPGREAIAEMTGLPVVGFAEASLLAAAAMPGTSLVSTNGTVWCEMLSELVLKLGLGERIAGIRSIESVADDARSIASFLAMEAKALGAERVVLGGAGLIPVLPDVIAAAEVPILDPHRIAIGKALRLAADPQPAVADAPASATETFGLSPFLKQALGQPTPQLKRRNGGN</sequence>
<evidence type="ECO:0000256" key="1">
    <source>
        <dbReference type="ARBA" id="ARBA00038414"/>
    </source>
</evidence>
<dbReference type="GO" id="GO:0047661">
    <property type="term" value="F:amino-acid racemase activity"/>
    <property type="evidence" value="ECO:0007669"/>
    <property type="project" value="InterPro"/>
</dbReference>
<name>A0A380WED3_AMIAI</name>
<dbReference type="InterPro" id="IPR015942">
    <property type="entry name" value="Asp/Glu/hydantoin_racemase"/>
</dbReference>
<dbReference type="Proteomes" id="UP000254701">
    <property type="component" value="Unassembled WGS sequence"/>
</dbReference>
<accession>A0A380WED3</accession>
<gene>
    <name evidence="2" type="ORF">NCTC10684_00555</name>
</gene>
<dbReference type="EMBL" id="UFSM01000001">
    <property type="protein sequence ID" value="SUU87357.1"/>
    <property type="molecule type" value="Genomic_DNA"/>
</dbReference>
<evidence type="ECO:0000313" key="3">
    <source>
        <dbReference type="Proteomes" id="UP000254701"/>
    </source>
</evidence>
<dbReference type="AlphaFoldDB" id="A0A380WED3"/>
<protein>
    <submittedName>
        <fullName evidence="2">Hydantoin racemase</fullName>
    </submittedName>
</protein>
<dbReference type="RefSeq" id="WP_165916062.1">
    <property type="nucleotide sequence ID" value="NZ_BAAAVY010000015.1"/>
</dbReference>
<comment type="similarity">
    <text evidence="1">Belongs to the HyuE racemase family.</text>
</comment>
<dbReference type="Gene3D" id="3.40.50.12500">
    <property type="match status" value="1"/>
</dbReference>
<organism evidence="2 3">
    <name type="scientific">Aminobacter aminovorans</name>
    <name type="common">Chelatobacter heintzii</name>
    <dbReference type="NCBI Taxonomy" id="83263"/>
    <lineage>
        <taxon>Bacteria</taxon>
        <taxon>Pseudomonadati</taxon>
        <taxon>Pseudomonadota</taxon>
        <taxon>Alphaproteobacteria</taxon>
        <taxon>Hyphomicrobiales</taxon>
        <taxon>Phyllobacteriaceae</taxon>
        <taxon>Aminobacter</taxon>
    </lineage>
</organism>